<feature type="region of interest" description="Disordered" evidence="8">
    <location>
        <begin position="690"/>
        <end position="791"/>
    </location>
</feature>
<feature type="region of interest" description="Disordered" evidence="8">
    <location>
        <begin position="813"/>
        <end position="837"/>
    </location>
</feature>
<evidence type="ECO:0000256" key="1">
    <source>
        <dbReference type="ARBA" id="ARBA00004123"/>
    </source>
</evidence>
<feature type="compositionally biased region" description="Low complexity" evidence="8">
    <location>
        <begin position="889"/>
        <end position="900"/>
    </location>
</feature>
<dbReference type="PROSITE" id="PS00463">
    <property type="entry name" value="ZN2_CY6_FUNGAL_1"/>
    <property type="match status" value="1"/>
</dbReference>
<reference evidence="10 11" key="1">
    <citation type="submission" date="2014-09" db="EMBL/GenBank/DDBJ databases">
        <authorList>
            <person name="Ellenberger Sabrina"/>
        </authorList>
    </citation>
    <scope>NUCLEOTIDE SEQUENCE [LARGE SCALE GENOMIC DNA]</scope>
    <source>
        <strain evidence="10 11">CBS 412.66</strain>
    </source>
</reference>
<dbReference type="PANTHER" id="PTHR31313">
    <property type="entry name" value="TY1 ENHANCER ACTIVATOR"/>
    <property type="match status" value="1"/>
</dbReference>
<dbReference type="Pfam" id="PF00172">
    <property type="entry name" value="Zn_clus"/>
    <property type="match status" value="1"/>
</dbReference>
<keyword evidence="7" id="KW-0539">Nucleus</keyword>
<dbReference type="InterPro" id="IPR001138">
    <property type="entry name" value="Zn2Cys6_DnaBD"/>
</dbReference>
<evidence type="ECO:0000256" key="4">
    <source>
        <dbReference type="ARBA" id="ARBA00023015"/>
    </source>
</evidence>
<evidence type="ECO:0000313" key="10">
    <source>
        <dbReference type="EMBL" id="CEP14865.1"/>
    </source>
</evidence>
<dbReference type="GO" id="GO:0008270">
    <property type="term" value="F:zinc ion binding"/>
    <property type="evidence" value="ECO:0007669"/>
    <property type="project" value="InterPro"/>
</dbReference>
<dbReference type="OrthoDB" id="2123952at2759"/>
<evidence type="ECO:0000256" key="5">
    <source>
        <dbReference type="ARBA" id="ARBA00023125"/>
    </source>
</evidence>
<gene>
    <name evidence="10" type="primary">PARPA_09055.1 scaffold 35523</name>
</gene>
<dbReference type="AlphaFoldDB" id="A0A0B7N8T2"/>
<dbReference type="CDD" id="cd12148">
    <property type="entry name" value="fungal_TF_MHR"/>
    <property type="match status" value="1"/>
</dbReference>
<dbReference type="CDD" id="cd00067">
    <property type="entry name" value="GAL4"/>
    <property type="match status" value="1"/>
</dbReference>
<evidence type="ECO:0000259" key="9">
    <source>
        <dbReference type="PROSITE" id="PS50048"/>
    </source>
</evidence>
<dbReference type="InterPro" id="IPR036864">
    <property type="entry name" value="Zn2-C6_fun-type_DNA-bd_sf"/>
</dbReference>
<evidence type="ECO:0000256" key="7">
    <source>
        <dbReference type="ARBA" id="ARBA00023242"/>
    </source>
</evidence>
<sequence>MYNTMIPIAPAALNSTRKTADIHRKKRTRAKRSCDLCRKKKTRCDSDVNQPCTKCRLANAECQFLVEQKKRGPSSGSYVEVLENRLLRMEKLLQTIAKEKSQEATDEDDAIGRDEYATPSPPIKNLCFLRSNGHTEEEDAEAIPEHLNDADADDDAAASPNMTCPMKQLDTDVIEQQMQHLTISDYQRTRYLGASSGIHFLNQELFSTNKKHRIPEEPSWFVQKLNKDEEEHVIVKSKEVLQATLNVGQDGTINRIALFEDTPPMTQEFVDYLVHMYFTRIHNYCPIINKVQFLEQYYYHSPSPPDKYLLYAIAFIGISIFKTDITNAKVFIFSPEELNEIEESMRNKAHKLMSIVYKRSMISTVQALMLLSMFMGHGENDEEDTSHWFITGMAIRMAQDLGLHRDCSKWLIPDYEIELRKRIWYGAYLMDRWVAAELGRPISIIDNEFDVELPSPYELNYTSSVNKAENPDFTPILILEAEEALQGNKPVYSSFVYLVTLSQIAGQVLVGLHSTRAKQNRLNSLELVNILDRNLSNWKTSLPAELQVDLSNPSHYFSTPAGVVNMAHGCVLLLLYRPFIRNHQDDNTNLAFKALSICTATATNLLAIVEAMERDCFVALPWNMSVYSIFQAAIVFLHNAKGENEFVKEQGRQHLLRSSKVYLNDPYLKNTRVVKVLQSLVENFDVQMEDGSSYRGSTDSPVLDSRLGHRNQRDENEENDGAEHASFTAKAMAGSNQYTTLEESSKGKNSSTFTVTTGHIRGSQSSVKSSSSSSYRETTPTIPNPFAAAPHLGGTRPEDMFYSSLSMGFGNSMFKQQPSIDLSQGQQQQQQQQQGQAVDMDFEKSCLFVGSDAVDPILCPNISGVQQCPSLGEGQCSLAYDPQQQQRYPTTSSTSTNNTAPPEPSYTATSCQQPQQSSNTFLGIYNMEPISQPQPTQFDLASLSSQVPLWDVPSGVTWNEWESFLKPNVDNTNAST</sequence>
<dbReference type="Pfam" id="PF04082">
    <property type="entry name" value="Fungal_trans"/>
    <property type="match status" value="1"/>
</dbReference>
<evidence type="ECO:0000313" key="11">
    <source>
        <dbReference type="Proteomes" id="UP000054107"/>
    </source>
</evidence>
<keyword evidence="5" id="KW-0238">DNA-binding</keyword>
<protein>
    <recommendedName>
        <fullName evidence="9">Zn(2)-C6 fungal-type domain-containing protein</fullName>
    </recommendedName>
</protein>
<feature type="compositionally biased region" description="Polar residues" evidence="8">
    <location>
        <begin position="813"/>
        <end position="823"/>
    </location>
</feature>
<dbReference type="STRING" id="35722.A0A0B7N8T2"/>
<organism evidence="10 11">
    <name type="scientific">Parasitella parasitica</name>
    <dbReference type="NCBI Taxonomy" id="35722"/>
    <lineage>
        <taxon>Eukaryota</taxon>
        <taxon>Fungi</taxon>
        <taxon>Fungi incertae sedis</taxon>
        <taxon>Mucoromycota</taxon>
        <taxon>Mucoromycotina</taxon>
        <taxon>Mucoromycetes</taxon>
        <taxon>Mucorales</taxon>
        <taxon>Mucorineae</taxon>
        <taxon>Mucoraceae</taxon>
        <taxon>Parasitella</taxon>
    </lineage>
</organism>
<proteinExistence type="predicted"/>
<dbReference type="GO" id="GO:0000981">
    <property type="term" value="F:DNA-binding transcription factor activity, RNA polymerase II-specific"/>
    <property type="evidence" value="ECO:0007669"/>
    <property type="project" value="InterPro"/>
</dbReference>
<dbReference type="SMART" id="SM00066">
    <property type="entry name" value="GAL4"/>
    <property type="match status" value="1"/>
</dbReference>
<evidence type="ECO:0000256" key="6">
    <source>
        <dbReference type="ARBA" id="ARBA00023163"/>
    </source>
</evidence>
<dbReference type="PROSITE" id="PS50048">
    <property type="entry name" value="ZN2_CY6_FUNGAL_2"/>
    <property type="match status" value="1"/>
</dbReference>
<dbReference type="GO" id="GO:0005634">
    <property type="term" value="C:nucleus"/>
    <property type="evidence" value="ECO:0007669"/>
    <property type="project" value="UniProtKB-SubCell"/>
</dbReference>
<feature type="compositionally biased region" description="Low complexity" evidence="8">
    <location>
        <begin position="763"/>
        <end position="774"/>
    </location>
</feature>
<evidence type="ECO:0000256" key="3">
    <source>
        <dbReference type="ARBA" id="ARBA00022833"/>
    </source>
</evidence>
<dbReference type="GO" id="GO:0006351">
    <property type="term" value="P:DNA-templated transcription"/>
    <property type="evidence" value="ECO:0007669"/>
    <property type="project" value="InterPro"/>
</dbReference>
<dbReference type="InterPro" id="IPR051615">
    <property type="entry name" value="Transcr_Regulatory_Elem"/>
</dbReference>
<dbReference type="SUPFAM" id="SSF57701">
    <property type="entry name" value="Zn2/Cys6 DNA-binding domain"/>
    <property type="match status" value="1"/>
</dbReference>
<name>A0A0B7N8T2_9FUNG</name>
<feature type="region of interest" description="Disordered" evidence="8">
    <location>
        <begin position="882"/>
        <end position="914"/>
    </location>
</feature>
<feature type="domain" description="Zn(2)-C6 fungal-type" evidence="9">
    <location>
        <begin position="33"/>
        <end position="64"/>
    </location>
</feature>
<accession>A0A0B7N8T2</accession>
<keyword evidence="6" id="KW-0804">Transcription</keyword>
<dbReference type="EMBL" id="LN731776">
    <property type="protein sequence ID" value="CEP14865.1"/>
    <property type="molecule type" value="Genomic_DNA"/>
</dbReference>
<dbReference type="InterPro" id="IPR007219">
    <property type="entry name" value="XnlR_reg_dom"/>
</dbReference>
<feature type="compositionally biased region" description="Low complexity" evidence="8">
    <location>
        <begin position="824"/>
        <end position="836"/>
    </location>
</feature>
<dbReference type="PANTHER" id="PTHR31313:SF81">
    <property type="entry name" value="TY1 ENHANCER ACTIVATOR"/>
    <property type="match status" value="1"/>
</dbReference>
<dbReference type="SMART" id="SM00906">
    <property type="entry name" value="Fungal_trans"/>
    <property type="match status" value="1"/>
</dbReference>
<dbReference type="Proteomes" id="UP000054107">
    <property type="component" value="Unassembled WGS sequence"/>
</dbReference>
<keyword evidence="11" id="KW-1185">Reference proteome</keyword>
<keyword evidence="4" id="KW-0805">Transcription regulation</keyword>
<dbReference type="Gene3D" id="4.10.240.10">
    <property type="entry name" value="Zn(2)-C6 fungal-type DNA-binding domain"/>
    <property type="match status" value="1"/>
</dbReference>
<comment type="subcellular location">
    <subcellularLocation>
        <location evidence="1">Nucleus</location>
    </subcellularLocation>
</comment>
<dbReference type="GO" id="GO:0003677">
    <property type="term" value="F:DNA binding"/>
    <property type="evidence" value="ECO:0007669"/>
    <property type="project" value="UniProtKB-KW"/>
</dbReference>
<feature type="region of interest" description="Disordered" evidence="8">
    <location>
        <begin position="99"/>
        <end position="118"/>
    </location>
</feature>
<feature type="compositionally biased region" description="Polar residues" evidence="8">
    <location>
        <begin position="734"/>
        <end position="757"/>
    </location>
</feature>
<keyword evidence="2" id="KW-0479">Metal-binding</keyword>
<keyword evidence="3" id="KW-0862">Zinc</keyword>
<evidence type="ECO:0000256" key="8">
    <source>
        <dbReference type="SAM" id="MobiDB-lite"/>
    </source>
</evidence>
<evidence type="ECO:0000256" key="2">
    <source>
        <dbReference type="ARBA" id="ARBA00022723"/>
    </source>
</evidence>